<dbReference type="PANTHER" id="PTHR47447">
    <property type="entry name" value="OS03G0856100 PROTEIN"/>
    <property type="match status" value="1"/>
</dbReference>
<accession>A0A812RV84</accession>
<dbReference type="Proteomes" id="UP000604046">
    <property type="component" value="Unassembled WGS sequence"/>
</dbReference>
<dbReference type="PANTHER" id="PTHR47447:SF17">
    <property type="entry name" value="OS12G0638900 PROTEIN"/>
    <property type="match status" value="1"/>
</dbReference>
<reference evidence="3" key="1">
    <citation type="submission" date="2021-02" db="EMBL/GenBank/DDBJ databases">
        <authorList>
            <person name="Dougan E. K."/>
            <person name="Rhodes N."/>
            <person name="Thang M."/>
            <person name="Chan C."/>
        </authorList>
    </citation>
    <scope>NUCLEOTIDE SEQUENCE</scope>
</reference>
<gene>
    <name evidence="3" type="ORF">SNAT2548_LOCUS24735</name>
</gene>
<sequence>MASSSARWVAFLAALLSLWACAPSFGVPASSQQPLSVLRESAGLSINQKTPNVEGLSLSRKEKVLMSKLAELGKKGDWQGARGLYEGYKGSAAPVLTAAMQAAYRCKKYQEAAAIYYRLRALRVEVTEVSLPVGMQIFGKLQDPVMVDAIWAEVTERGWVNRFNCGARMDALAYMGNVEGAASVLDIMRTQRIDLDEHKFNAPILACANAKRPSHDVAMYLFEMLLDNGFAPTIVTFTNLARAHAKASLEQIQQIRAVMKEHNVPGNKVFAESYLSALVQGRRLNSARTKQAMTAKLADLPEREGRLKEAESALLEMQASNVQLTALCQAFLEYMQQAGS</sequence>
<evidence type="ECO:0000256" key="1">
    <source>
        <dbReference type="ARBA" id="ARBA00022737"/>
    </source>
</evidence>
<proteinExistence type="predicted"/>
<keyword evidence="4" id="KW-1185">Reference proteome</keyword>
<evidence type="ECO:0008006" key="5">
    <source>
        <dbReference type="Google" id="ProtNLM"/>
    </source>
</evidence>
<evidence type="ECO:0000256" key="2">
    <source>
        <dbReference type="SAM" id="SignalP"/>
    </source>
</evidence>
<keyword evidence="2" id="KW-0732">Signal</keyword>
<dbReference type="Gene3D" id="1.25.40.10">
    <property type="entry name" value="Tetratricopeptide repeat domain"/>
    <property type="match status" value="2"/>
</dbReference>
<feature type="signal peptide" evidence="2">
    <location>
        <begin position="1"/>
        <end position="26"/>
    </location>
</feature>
<name>A0A812RV84_9DINO</name>
<evidence type="ECO:0000313" key="3">
    <source>
        <dbReference type="EMBL" id="CAE7451704.1"/>
    </source>
</evidence>
<dbReference type="AlphaFoldDB" id="A0A812RV84"/>
<evidence type="ECO:0000313" key="4">
    <source>
        <dbReference type="Proteomes" id="UP000604046"/>
    </source>
</evidence>
<dbReference type="InterPro" id="IPR011990">
    <property type="entry name" value="TPR-like_helical_dom_sf"/>
</dbReference>
<comment type="caution">
    <text evidence="3">The sequence shown here is derived from an EMBL/GenBank/DDBJ whole genome shotgun (WGS) entry which is preliminary data.</text>
</comment>
<keyword evidence="1" id="KW-0677">Repeat</keyword>
<feature type="chain" id="PRO_5032408126" description="Pentacotripeptide-repeat region of PRORP domain-containing protein" evidence="2">
    <location>
        <begin position="27"/>
        <end position="340"/>
    </location>
</feature>
<organism evidence="3 4">
    <name type="scientific">Symbiodinium natans</name>
    <dbReference type="NCBI Taxonomy" id="878477"/>
    <lineage>
        <taxon>Eukaryota</taxon>
        <taxon>Sar</taxon>
        <taxon>Alveolata</taxon>
        <taxon>Dinophyceae</taxon>
        <taxon>Suessiales</taxon>
        <taxon>Symbiodiniaceae</taxon>
        <taxon>Symbiodinium</taxon>
    </lineage>
</organism>
<protein>
    <recommendedName>
        <fullName evidence="5">Pentacotripeptide-repeat region of PRORP domain-containing protein</fullName>
    </recommendedName>
</protein>
<dbReference type="EMBL" id="CAJNDS010002368">
    <property type="protein sequence ID" value="CAE7451704.1"/>
    <property type="molecule type" value="Genomic_DNA"/>
</dbReference>